<evidence type="ECO:0000259" key="1">
    <source>
        <dbReference type="Pfam" id="PF14623"/>
    </source>
</evidence>
<name>A0AAD5SGI1_9FUNG</name>
<protein>
    <recommendedName>
        <fullName evidence="1">Vint domain-containing protein</fullName>
    </recommendedName>
</protein>
<accession>A0AAD5SGI1</accession>
<reference evidence="2" key="1">
    <citation type="submission" date="2020-05" db="EMBL/GenBank/DDBJ databases">
        <title>Phylogenomic resolution of chytrid fungi.</title>
        <authorList>
            <person name="Stajich J.E."/>
            <person name="Amses K."/>
            <person name="Simmons R."/>
            <person name="Seto K."/>
            <person name="Myers J."/>
            <person name="Bonds A."/>
            <person name="Quandt C.A."/>
            <person name="Barry K."/>
            <person name="Liu P."/>
            <person name="Grigoriev I."/>
            <person name="Longcore J.E."/>
            <person name="James T.Y."/>
        </authorList>
    </citation>
    <scope>NUCLEOTIDE SEQUENCE</scope>
    <source>
        <strain evidence="2">JEL0318</strain>
    </source>
</reference>
<sequence length="322" mass="35566">AEVVCVLVTKCVGGRAGMVKLKSEEGELVITPWHPVRWGEKGEWTFPGGVGEVEEVEIDAVYSFLLTSGHELTIGGVKCVTLAHGFEDNDVVRHAYFGSGRIVEDLKGMVGWEDGRVLSEGVERGEDGLVCGLKRPSFPKLDKRIVKLFRTAIRYADQAPIDGESFFHVPYQRLLETHFPDQEDFIVGSQTFPLATLTQSAERGAVDFVTYLIVAVLGCRMLGGAGWMGRVWEGGMRESVGANGIAGGDGKDEDEVEEDWEPVFFVETQAPKAFQKDSSREEADQQMRDRFRRFGRERAAGLGGQFEGMSAFGTRFALYNLP</sequence>
<feature type="non-terminal residue" evidence="2">
    <location>
        <position position="322"/>
    </location>
</feature>
<gene>
    <name evidence="2" type="ORF">HK097_003365</name>
</gene>
<evidence type="ECO:0000313" key="2">
    <source>
        <dbReference type="EMBL" id="KAJ3053800.1"/>
    </source>
</evidence>
<organism evidence="2 3">
    <name type="scientific">Rhizophlyctis rosea</name>
    <dbReference type="NCBI Taxonomy" id="64517"/>
    <lineage>
        <taxon>Eukaryota</taxon>
        <taxon>Fungi</taxon>
        <taxon>Fungi incertae sedis</taxon>
        <taxon>Chytridiomycota</taxon>
        <taxon>Chytridiomycota incertae sedis</taxon>
        <taxon>Chytridiomycetes</taxon>
        <taxon>Rhizophlyctidales</taxon>
        <taxon>Rhizophlyctidaceae</taxon>
        <taxon>Rhizophlyctis</taxon>
    </lineage>
</organism>
<comment type="caution">
    <text evidence="2">The sequence shown here is derived from an EMBL/GenBank/DDBJ whole genome shotgun (WGS) entry which is preliminary data.</text>
</comment>
<keyword evidence="3" id="KW-1185">Reference proteome</keyword>
<dbReference type="InterPro" id="IPR039510">
    <property type="entry name" value="Vint_dom"/>
</dbReference>
<dbReference type="Proteomes" id="UP001212841">
    <property type="component" value="Unassembled WGS sequence"/>
</dbReference>
<dbReference type="EMBL" id="JADGJD010000179">
    <property type="protein sequence ID" value="KAJ3053800.1"/>
    <property type="molecule type" value="Genomic_DNA"/>
</dbReference>
<feature type="domain" description="Vint" evidence="1">
    <location>
        <begin position="2"/>
        <end position="131"/>
    </location>
</feature>
<dbReference type="Pfam" id="PF14623">
    <property type="entry name" value="Vint"/>
    <property type="match status" value="1"/>
</dbReference>
<dbReference type="AlphaFoldDB" id="A0AAD5SGI1"/>
<proteinExistence type="predicted"/>
<evidence type="ECO:0000313" key="3">
    <source>
        <dbReference type="Proteomes" id="UP001212841"/>
    </source>
</evidence>